<evidence type="ECO:0000313" key="4">
    <source>
        <dbReference type="EMBL" id="ALO68336.1"/>
    </source>
</evidence>
<dbReference type="SUPFAM" id="SSF55729">
    <property type="entry name" value="Acyl-CoA N-acyltransferases (Nat)"/>
    <property type="match status" value="1"/>
</dbReference>
<dbReference type="EMBL" id="CP013200">
    <property type="protein sequence ID" value="ALO68336.1"/>
    <property type="molecule type" value="Genomic_DNA"/>
</dbReference>
<dbReference type="AlphaFoldDB" id="A0A0S2M4A4"/>
<sequence>MRFSIRQASAADAPALAELAALTFPLACPPSSPKAEISAFVQAHLGPDTFAAYLADPLRVIFVAEDKAPLSSDRLLAYTMLVDTPPADADVAVLVSAPDAIEFSKCYAHPDTHGHGVGTSIMAASLDWIASQGRQQTWLGVNSENERAQKFYRKHGFAVVGTRSFQLGKQIEHDYVMVRSD</sequence>
<keyword evidence="1" id="KW-0808">Transferase</keyword>
<evidence type="ECO:0000259" key="3">
    <source>
        <dbReference type="PROSITE" id="PS51186"/>
    </source>
</evidence>
<reference evidence="5" key="1">
    <citation type="submission" date="2015-11" db="EMBL/GenBank/DDBJ databases">
        <authorList>
            <person name="Kumar R."/>
            <person name="Singh D."/>
            <person name="Swarnkar M.K."/>
            <person name="Singh A.K."/>
            <person name="Kumar S."/>
        </authorList>
    </citation>
    <scope>NUCLEOTIDE SEQUENCE [LARGE SCALE GENOMIC DNA]</scope>
    <source>
        <strain evidence="5">ERGS4:06</strain>
    </source>
</reference>
<dbReference type="Proteomes" id="UP000059574">
    <property type="component" value="Chromosome"/>
</dbReference>
<dbReference type="InterPro" id="IPR016181">
    <property type="entry name" value="Acyl_CoA_acyltransferase"/>
</dbReference>
<protein>
    <recommendedName>
        <fullName evidence="3">N-acetyltransferase domain-containing protein</fullName>
    </recommendedName>
</protein>
<dbReference type="Gene3D" id="3.40.630.30">
    <property type="match status" value="1"/>
</dbReference>
<dbReference type="GO" id="GO:0016747">
    <property type="term" value="F:acyltransferase activity, transferring groups other than amino-acyl groups"/>
    <property type="evidence" value="ECO:0007669"/>
    <property type="project" value="InterPro"/>
</dbReference>
<dbReference type="OrthoDB" id="143110at2"/>
<dbReference type="PANTHER" id="PTHR43877">
    <property type="entry name" value="AMINOALKYLPHOSPHONATE N-ACETYLTRANSFERASE-RELATED-RELATED"/>
    <property type="match status" value="1"/>
</dbReference>
<name>A0A0S2M4A4_9MICC</name>
<dbReference type="PROSITE" id="PS51186">
    <property type="entry name" value="GNAT"/>
    <property type="match status" value="1"/>
</dbReference>
<accession>A0A0S2M4A4</accession>
<dbReference type="InterPro" id="IPR050832">
    <property type="entry name" value="Bact_Acetyltransf"/>
</dbReference>
<proteinExistence type="predicted"/>
<dbReference type="InterPro" id="IPR000182">
    <property type="entry name" value="GNAT_dom"/>
</dbReference>
<reference evidence="4 5" key="2">
    <citation type="journal article" date="2016" name="J. Biotechnol.">
        <title>Complete genome sequence of Arthrobacter alpinus ERGS4:06, a yellow pigmented bacterium tolerant to cold and radiations isolated from Sikkim Himalaya.</title>
        <authorList>
            <person name="Kumar R."/>
            <person name="Singh D."/>
            <person name="Swarnkar M.K."/>
            <person name="Singh A.K."/>
            <person name="Kumar S."/>
        </authorList>
    </citation>
    <scope>NUCLEOTIDE SEQUENCE [LARGE SCALE GENOMIC DNA]</scope>
    <source>
        <strain evidence="4 5">ERGS4:06</strain>
    </source>
</reference>
<evidence type="ECO:0000256" key="1">
    <source>
        <dbReference type="ARBA" id="ARBA00022679"/>
    </source>
</evidence>
<dbReference type="Pfam" id="PF00583">
    <property type="entry name" value="Acetyltransf_1"/>
    <property type="match status" value="1"/>
</dbReference>
<feature type="domain" description="N-acetyltransferase" evidence="3">
    <location>
        <begin position="3"/>
        <end position="181"/>
    </location>
</feature>
<evidence type="ECO:0000313" key="5">
    <source>
        <dbReference type="Proteomes" id="UP000059574"/>
    </source>
</evidence>
<organism evidence="4 5">
    <name type="scientific">Arthrobacter alpinus</name>
    <dbReference type="NCBI Taxonomy" id="656366"/>
    <lineage>
        <taxon>Bacteria</taxon>
        <taxon>Bacillati</taxon>
        <taxon>Actinomycetota</taxon>
        <taxon>Actinomycetes</taxon>
        <taxon>Micrococcales</taxon>
        <taxon>Micrococcaceae</taxon>
        <taxon>Arthrobacter</taxon>
    </lineage>
</organism>
<gene>
    <name evidence="4" type="ORF">AS189_05140</name>
</gene>
<keyword evidence="2" id="KW-0012">Acyltransferase</keyword>
<evidence type="ECO:0000256" key="2">
    <source>
        <dbReference type="ARBA" id="ARBA00023315"/>
    </source>
</evidence>